<name>A0A4S8Q836_9HYPH</name>
<evidence type="ECO:0000256" key="2">
    <source>
        <dbReference type="ARBA" id="ARBA00022458"/>
    </source>
</evidence>
<dbReference type="RefSeq" id="WP_136537910.1">
    <property type="nucleotide sequence ID" value="NZ_STGU01000001.1"/>
</dbReference>
<dbReference type="SUPFAM" id="SSF53448">
    <property type="entry name" value="Nucleotide-diphospho-sugar transferases"/>
    <property type="match status" value="1"/>
</dbReference>
<keyword evidence="4" id="KW-0328">Glycosyltransferase</keyword>
<evidence type="ECO:0000313" key="8">
    <source>
        <dbReference type="EMBL" id="THV38912.1"/>
    </source>
</evidence>
<keyword evidence="7" id="KW-0812">Transmembrane</keyword>
<feature type="transmembrane region" description="Helical" evidence="7">
    <location>
        <begin position="470"/>
        <end position="488"/>
    </location>
</feature>
<dbReference type="AlphaFoldDB" id="A0A4S8Q836"/>
<keyword evidence="3" id="KW-1003">Cell membrane</keyword>
<evidence type="ECO:0000256" key="1">
    <source>
        <dbReference type="ARBA" id="ARBA00004236"/>
    </source>
</evidence>
<comment type="caution">
    <text evidence="8">The sequence shown here is derived from an EMBL/GenBank/DDBJ whole genome shotgun (WGS) entry which is preliminary data.</text>
</comment>
<dbReference type="EMBL" id="STGU01000001">
    <property type="protein sequence ID" value="THV38912.1"/>
    <property type="molecule type" value="Genomic_DNA"/>
</dbReference>
<organism evidence="8 9">
    <name type="scientific">Rhizobium rosettiformans W3</name>
    <dbReference type="NCBI Taxonomy" id="538378"/>
    <lineage>
        <taxon>Bacteria</taxon>
        <taxon>Pseudomonadati</taxon>
        <taxon>Pseudomonadota</taxon>
        <taxon>Alphaproteobacteria</taxon>
        <taxon>Hyphomicrobiales</taxon>
        <taxon>Rhizobiaceae</taxon>
        <taxon>Rhizobium/Agrobacterium group</taxon>
        <taxon>Rhizobium</taxon>
    </lineage>
</organism>
<gene>
    <name evidence="8" type="ORF">FAA86_00640</name>
</gene>
<keyword evidence="2" id="KW-0536">Nodulation</keyword>
<proteinExistence type="predicted"/>
<sequence length="491" mass="55053">MLAHVIYILSMTILALSVPHPTVSAVSGTLITVGLIGAWRYAWAGINLARAAYFLNFAYPRRRHLAAEAYTARGLKDHAYFLVTTYKIAPEISTRVYRSIFEAAFRATGGATIVASIVDEADARLIRRVMASVALHHPGREAMVGLKIDKIAGTGKRDALATSLRSIARLNPGRNDIVVFVDGDSCVPHDVVDRSIPFFTDPSVGAVTTDELSDTQGGKLFRDWFDLRFSQRHVMMSSMSLGGRVLTLTGRMSIFRASLATDPGFVDLVRNDFIDHWRLGRVHFLTGDDKSTWYWLLQRGYKMLYLPDLCTLSIETQPKDGFFESATTLMTRWFGNMLRTNARALALPASRIGYFTWWSILDQALSIWTTLAGPASILLAAFFVSPWILPIYLAWVMFTRYLFCTVIMTFRGKSFPITYPFLLYFSQVGGAIVKSFILFRLDRQRWTRQSGSGSARAIPLGQRWRAMSSTYMHCLALGWLILGVAYVGNII</sequence>
<keyword evidence="6 7" id="KW-0472">Membrane</keyword>
<reference evidence="8 9" key="1">
    <citation type="submission" date="2019-04" db="EMBL/GenBank/DDBJ databases">
        <title>genome sequence of strain W3.</title>
        <authorList>
            <person name="Gao J."/>
            <person name="Sun J."/>
        </authorList>
    </citation>
    <scope>NUCLEOTIDE SEQUENCE [LARGE SCALE GENOMIC DNA]</scope>
    <source>
        <strain evidence="8 9">W3</strain>
    </source>
</reference>
<dbReference type="GO" id="GO:0085029">
    <property type="term" value="P:extracellular matrix assembly"/>
    <property type="evidence" value="ECO:0007669"/>
    <property type="project" value="TreeGrafter"/>
</dbReference>
<feature type="transmembrane region" description="Helical" evidence="7">
    <location>
        <begin position="41"/>
        <end position="59"/>
    </location>
</feature>
<dbReference type="GO" id="GO:0030213">
    <property type="term" value="P:hyaluronan biosynthetic process"/>
    <property type="evidence" value="ECO:0007669"/>
    <property type="project" value="TreeGrafter"/>
</dbReference>
<evidence type="ECO:0000256" key="7">
    <source>
        <dbReference type="SAM" id="Phobius"/>
    </source>
</evidence>
<feature type="transmembrane region" description="Helical" evidence="7">
    <location>
        <begin position="417"/>
        <end position="439"/>
    </location>
</feature>
<comment type="subcellular location">
    <subcellularLocation>
        <location evidence="1">Cell membrane</location>
    </subcellularLocation>
</comment>
<accession>A0A4S8Q836</accession>
<keyword evidence="7" id="KW-1133">Transmembrane helix</keyword>
<evidence type="ECO:0000313" key="9">
    <source>
        <dbReference type="Proteomes" id="UP000307378"/>
    </source>
</evidence>
<evidence type="ECO:0000256" key="4">
    <source>
        <dbReference type="ARBA" id="ARBA00022676"/>
    </source>
</evidence>
<dbReference type="GO" id="GO:0050501">
    <property type="term" value="F:hyaluronan synthase activity"/>
    <property type="evidence" value="ECO:0007669"/>
    <property type="project" value="TreeGrafter"/>
</dbReference>
<dbReference type="Pfam" id="PF13641">
    <property type="entry name" value="Glyco_tranf_2_3"/>
    <property type="match status" value="1"/>
</dbReference>
<dbReference type="PANTHER" id="PTHR22913">
    <property type="entry name" value="HYALURONAN SYNTHASE"/>
    <property type="match status" value="1"/>
</dbReference>
<protein>
    <submittedName>
        <fullName evidence="8">Glycosyltransferase family 2 protein</fullName>
    </submittedName>
</protein>
<keyword evidence="5 8" id="KW-0808">Transferase</keyword>
<evidence type="ECO:0000256" key="3">
    <source>
        <dbReference type="ARBA" id="ARBA00022475"/>
    </source>
</evidence>
<evidence type="ECO:0000256" key="5">
    <source>
        <dbReference type="ARBA" id="ARBA00022679"/>
    </source>
</evidence>
<dbReference type="Gene3D" id="3.90.550.10">
    <property type="entry name" value="Spore Coat Polysaccharide Biosynthesis Protein SpsA, Chain A"/>
    <property type="match status" value="1"/>
</dbReference>
<dbReference type="PANTHER" id="PTHR22913:SF12">
    <property type="entry name" value="MANNURONAN SYNTHASE"/>
    <property type="match status" value="1"/>
</dbReference>
<dbReference type="GO" id="GO:0005886">
    <property type="term" value="C:plasma membrane"/>
    <property type="evidence" value="ECO:0007669"/>
    <property type="project" value="UniProtKB-SubCell"/>
</dbReference>
<dbReference type="InterPro" id="IPR029044">
    <property type="entry name" value="Nucleotide-diphossugar_trans"/>
</dbReference>
<dbReference type="Proteomes" id="UP000307378">
    <property type="component" value="Unassembled WGS sequence"/>
</dbReference>
<evidence type="ECO:0000256" key="6">
    <source>
        <dbReference type="ARBA" id="ARBA00023136"/>
    </source>
</evidence>